<feature type="region of interest" description="Disordered" evidence="1">
    <location>
        <begin position="81"/>
        <end position="107"/>
    </location>
</feature>
<gene>
    <name evidence="2" type="ORF">EZS28_027546</name>
</gene>
<evidence type="ECO:0000256" key="1">
    <source>
        <dbReference type="SAM" id="MobiDB-lite"/>
    </source>
</evidence>
<comment type="caution">
    <text evidence="2">The sequence shown here is derived from an EMBL/GenBank/DDBJ whole genome shotgun (WGS) entry which is preliminary data.</text>
</comment>
<organism evidence="2 3">
    <name type="scientific">Streblomastix strix</name>
    <dbReference type="NCBI Taxonomy" id="222440"/>
    <lineage>
        <taxon>Eukaryota</taxon>
        <taxon>Metamonada</taxon>
        <taxon>Preaxostyla</taxon>
        <taxon>Oxymonadida</taxon>
        <taxon>Streblomastigidae</taxon>
        <taxon>Streblomastix</taxon>
    </lineage>
</organism>
<evidence type="ECO:0000313" key="2">
    <source>
        <dbReference type="EMBL" id="KAA6376928.1"/>
    </source>
</evidence>
<feature type="compositionally biased region" description="Polar residues" evidence="1">
    <location>
        <begin position="1"/>
        <end position="17"/>
    </location>
</feature>
<dbReference type="EMBL" id="SNRW01010178">
    <property type="protein sequence ID" value="KAA6376928.1"/>
    <property type="molecule type" value="Genomic_DNA"/>
</dbReference>
<proteinExistence type="predicted"/>
<dbReference type="AlphaFoldDB" id="A0A5J4V2I7"/>
<name>A0A5J4V2I7_9EUKA</name>
<sequence>MMTPHQSFASEYSFRTASESHRGSLNESRSVSLSSDFSDSADSGSRREAGQEDEEEFVPTEFQLKMHMKYQKFLNERYNIDTGKGKEDESTTQNTFSNDESKDKCNL</sequence>
<evidence type="ECO:0000313" key="3">
    <source>
        <dbReference type="Proteomes" id="UP000324800"/>
    </source>
</evidence>
<feature type="compositionally biased region" description="Low complexity" evidence="1">
    <location>
        <begin position="25"/>
        <end position="43"/>
    </location>
</feature>
<feature type="region of interest" description="Disordered" evidence="1">
    <location>
        <begin position="1"/>
        <end position="62"/>
    </location>
</feature>
<protein>
    <submittedName>
        <fullName evidence="2">Uncharacterized protein</fullName>
    </submittedName>
</protein>
<reference evidence="2 3" key="1">
    <citation type="submission" date="2019-03" db="EMBL/GenBank/DDBJ databases">
        <title>Single cell metagenomics reveals metabolic interactions within the superorganism composed of flagellate Streblomastix strix and complex community of Bacteroidetes bacteria on its surface.</title>
        <authorList>
            <person name="Treitli S.C."/>
            <person name="Kolisko M."/>
            <person name="Husnik F."/>
            <person name="Keeling P."/>
            <person name="Hampl V."/>
        </authorList>
    </citation>
    <scope>NUCLEOTIDE SEQUENCE [LARGE SCALE GENOMIC DNA]</scope>
    <source>
        <strain evidence="2">ST1C</strain>
    </source>
</reference>
<accession>A0A5J4V2I7</accession>
<dbReference type="Proteomes" id="UP000324800">
    <property type="component" value="Unassembled WGS sequence"/>
</dbReference>